<organism evidence="8 9">
    <name type="scientific">Penicilliopsis zonata CBS 506.65</name>
    <dbReference type="NCBI Taxonomy" id="1073090"/>
    <lineage>
        <taxon>Eukaryota</taxon>
        <taxon>Fungi</taxon>
        <taxon>Dikarya</taxon>
        <taxon>Ascomycota</taxon>
        <taxon>Pezizomycotina</taxon>
        <taxon>Eurotiomycetes</taxon>
        <taxon>Eurotiomycetidae</taxon>
        <taxon>Eurotiales</taxon>
        <taxon>Aspergillaceae</taxon>
        <taxon>Penicilliopsis</taxon>
    </lineage>
</organism>
<dbReference type="InterPro" id="IPR017937">
    <property type="entry name" value="Thioredoxin_CS"/>
</dbReference>
<gene>
    <name evidence="8" type="ORF">ASPZODRAFT_15311</name>
</gene>
<keyword evidence="4" id="KW-1015">Disulfide bond</keyword>
<dbReference type="PROSITE" id="PS51352">
    <property type="entry name" value="THIOREDOXIN_2"/>
    <property type="match status" value="1"/>
</dbReference>
<dbReference type="OrthoDB" id="10264505at2759"/>
<dbReference type="EMBL" id="KV878340">
    <property type="protein sequence ID" value="OJJ47863.1"/>
    <property type="molecule type" value="Genomic_DNA"/>
</dbReference>
<dbReference type="Pfam" id="PF00085">
    <property type="entry name" value="Thioredoxin"/>
    <property type="match status" value="1"/>
</dbReference>
<dbReference type="STRING" id="1073090.A0A1L9SL62"/>
<dbReference type="Proteomes" id="UP000184188">
    <property type="component" value="Unassembled WGS sequence"/>
</dbReference>
<dbReference type="InterPro" id="IPR013766">
    <property type="entry name" value="Thioredoxin_domain"/>
</dbReference>
<dbReference type="GO" id="GO:0015035">
    <property type="term" value="F:protein-disulfide reductase activity"/>
    <property type="evidence" value="ECO:0007669"/>
    <property type="project" value="TreeGrafter"/>
</dbReference>
<dbReference type="Pfam" id="PF24541">
    <property type="entry name" value="Thioredox_PDIA6_C"/>
    <property type="match status" value="1"/>
</dbReference>
<evidence type="ECO:0000256" key="5">
    <source>
        <dbReference type="ARBA" id="ARBA00023235"/>
    </source>
</evidence>
<dbReference type="GeneID" id="34612401"/>
<keyword evidence="9" id="KW-1185">Reference proteome</keyword>
<reference evidence="9" key="1">
    <citation type="journal article" date="2017" name="Genome Biol.">
        <title>Comparative genomics reveals high biological diversity and specific adaptations in the industrially and medically important fungal genus Aspergillus.</title>
        <authorList>
            <person name="de Vries R.P."/>
            <person name="Riley R."/>
            <person name="Wiebenga A."/>
            <person name="Aguilar-Osorio G."/>
            <person name="Amillis S."/>
            <person name="Uchima C.A."/>
            <person name="Anderluh G."/>
            <person name="Asadollahi M."/>
            <person name="Askin M."/>
            <person name="Barry K."/>
            <person name="Battaglia E."/>
            <person name="Bayram O."/>
            <person name="Benocci T."/>
            <person name="Braus-Stromeyer S.A."/>
            <person name="Caldana C."/>
            <person name="Canovas D."/>
            <person name="Cerqueira G.C."/>
            <person name="Chen F."/>
            <person name="Chen W."/>
            <person name="Choi C."/>
            <person name="Clum A."/>
            <person name="Dos Santos R.A."/>
            <person name="Damasio A.R."/>
            <person name="Diallinas G."/>
            <person name="Emri T."/>
            <person name="Fekete E."/>
            <person name="Flipphi M."/>
            <person name="Freyberg S."/>
            <person name="Gallo A."/>
            <person name="Gournas C."/>
            <person name="Habgood R."/>
            <person name="Hainaut M."/>
            <person name="Harispe M.L."/>
            <person name="Henrissat B."/>
            <person name="Hilden K.S."/>
            <person name="Hope R."/>
            <person name="Hossain A."/>
            <person name="Karabika E."/>
            <person name="Karaffa L."/>
            <person name="Karanyi Z."/>
            <person name="Krasevec N."/>
            <person name="Kuo A."/>
            <person name="Kusch H."/>
            <person name="LaButti K."/>
            <person name="Lagendijk E.L."/>
            <person name="Lapidus A."/>
            <person name="Levasseur A."/>
            <person name="Lindquist E."/>
            <person name="Lipzen A."/>
            <person name="Logrieco A.F."/>
            <person name="MacCabe A."/>
            <person name="Maekelae M.R."/>
            <person name="Malavazi I."/>
            <person name="Melin P."/>
            <person name="Meyer V."/>
            <person name="Mielnichuk N."/>
            <person name="Miskei M."/>
            <person name="Molnar A.P."/>
            <person name="Mule G."/>
            <person name="Ngan C.Y."/>
            <person name="Orejas M."/>
            <person name="Orosz E."/>
            <person name="Ouedraogo J.P."/>
            <person name="Overkamp K.M."/>
            <person name="Park H.-S."/>
            <person name="Perrone G."/>
            <person name="Piumi F."/>
            <person name="Punt P.J."/>
            <person name="Ram A.F."/>
            <person name="Ramon A."/>
            <person name="Rauscher S."/>
            <person name="Record E."/>
            <person name="Riano-Pachon D.M."/>
            <person name="Robert V."/>
            <person name="Roehrig J."/>
            <person name="Ruller R."/>
            <person name="Salamov A."/>
            <person name="Salih N.S."/>
            <person name="Samson R.A."/>
            <person name="Sandor E."/>
            <person name="Sanguinetti M."/>
            <person name="Schuetze T."/>
            <person name="Sepcic K."/>
            <person name="Shelest E."/>
            <person name="Sherlock G."/>
            <person name="Sophianopoulou V."/>
            <person name="Squina F.M."/>
            <person name="Sun H."/>
            <person name="Susca A."/>
            <person name="Todd R.B."/>
            <person name="Tsang A."/>
            <person name="Unkles S.E."/>
            <person name="van de Wiele N."/>
            <person name="van Rossen-Uffink D."/>
            <person name="Oliveira J.V."/>
            <person name="Vesth T.C."/>
            <person name="Visser J."/>
            <person name="Yu J.-H."/>
            <person name="Zhou M."/>
            <person name="Andersen M.R."/>
            <person name="Archer D.B."/>
            <person name="Baker S.E."/>
            <person name="Benoit I."/>
            <person name="Brakhage A.A."/>
            <person name="Braus G.H."/>
            <person name="Fischer R."/>
            <person name="Frisvad J.C."/>
            <person name="Goldman G.H."/>
            <person name="Houbraken J."/>
            <person name="Oakley B."/>
            <person name="Pocsi I."/>
            <person name="Scazzocchio C."/>
            <person name="Seiboth B."/>
            <person name="vanKuyk P.A."/>
            <person name="Wortman J."/>
            <person name="Dyer P.S."/>
            <person name="Grigoriev I.V."/>
        </authorList>
    </citation>
    <scope>NUCLEOTIDE SEQUENCE [LARGE SCALE GENOMIC DNA]</scope>
    <source>
        <strain evidence="9">CBS 506.65</strain>
    </source>
</reference>
<dbReference type="SUPFAM" id="SSF52833">
    <property type="entry name" value="Thioredoxin-like"/>
    <property type="match status" value="2"/>
</dbReference>
<evidence type="ECO:0000256" key="2">
    <source>
        <dbReference type="ARBA" id="ARBA00004319"/>
    </source>
</evidence>
<name>A0A1L9SL62_9EURO</name>
<comment type="catalytic activity">
    <reaction evidence="1">
        <text>Catalyzes the rearrangement of -S-S- bonds in proteins.</text>
        <dbReference type="EC" id="5.3.4.1"/>
    </reaction>
</comment>
<dbReference type="InterPro" id="IPR057305">
    <property type="entry name" value="Thioredox_PDIA6_C"/>
</dbReference>
<dbReference type="PANTHER" id="PTHR45815:SF3">
    <property type="entry name" value="PROTEIN DISULFIDE-ISOMERASE A6"/>
    <property type="match status" value="1"/>
</dbReference>
<evidence type="ECO:0000256" key="3">
    <source>
        <dbReference type="ARBA" id="ARBA00012723"/>
    </source>
</evidence>
<dbReference type="GO" id="GO:0003756">
    <property type="term" value="F:protein disulfide isomerase activity"/>
    <property type="evidence" value="ECO:0007669"/>
    <property type="project" value="UniProtKB-EC"/>
</dbReference>
<keyword evidence="6" id="KW-0676">Redox-active center</keyword>
<dbReference type="PROSITE" id="PS00194">
    <property type="entry name" value="THIOREDOXIN_1"/>
    <property type="match status" value="1"/>
</dbReference>
<feature type="domain" description="Thioredoxin" evidence="7">
    <location>
        <begin position="1"/>
        <end position="119"/>
    </location>
</feature>
<evidence type="ECO:0000313" key="8">
    <source>
        <dbReference type="EMBL" id="OJJ47863.1"/>
    </source>
</evidence>
<dbReference type="CDD" id="cd03002">
    <property type="entry name" value="PDI_a_MPD1_like"/>
    <property type="match status" value="1"/>
</dbReference>
<dbReference type="EC" id="5.3.4.1" evidence="3"/>
<sequence length="401" mass="43506">MYKAKSPVMQVDHKTFDEKILNSNHVSLVEFYAPWCGYCKKLKSIYEKTAKALDGLANVAAVNCDEDANKPLCSQMGVQGFPTLKIVVPSKTPGKPRIEDYNGARSTKLFVDAVTDKIPNHSKKLTDSTAEQWLQEDKDTPKVLVFTEKGSTPAMVRALAIDFKGQIKFGHIRDTEKALVRHYNIKKFPTVLLLPGGDQKPIYHTGELTKKAITEFLSQVASPNPIESPAAAAAAPEFKPAQVPVEVTPIATLATAEALESACLTSSSGTCILALLPASIEGDADQSDATKEALASLADVSHKYNLRQSKHFPYYAVPAINAGAKALQEGLGLSTEEAEIQIIALNGRRGWWRKYEVTGSSPYNVAAVEAWIDAIRLGEGSKEKLPEDILAAGAEDSHDEL</sequence>
<comment type="subcellular location">
    <subcellularLocation>
        <location evidence="2">Endoplasmic reticulum lumen</location>
    </subcellularLocation>
</comment>
<dbReference type="PANTHER" id="PTHR45815">
    <property type="entry name" value="PROTEIN DISULFIDE-ISOMERASE A6"/>
    <property type="match status" value="1"/>
</dbReference>
<accession>A0A1L9SL62</accession>
<dbReference type="AlphaFoldDB" id="A0A1L9SL62"/>
<evidence type="ECO:0000313" key="9">
    <source>
        <dbReference type="Proteomes" id="UP000184188"/>
    </source>
</evidence>
<evidence type="ECO:0000256" key="4">
    <source>
        <dbReference type="ARBA" id="ARBA00023157"/>
    </source>
</evidence>
<keyword evidence="5" id="KW-0413">Isomerase</keyword>
<evidence type="ECO:0000256" key="1">
    <source>
        <dbReference type="ARBA" id="ARBA00001182"/>
    </source>
</evidence>
<dbReference type="Gene3D" id="3.40.30.10">
    <property type="entry name" value="Glutaredoxin"/>
    <property type="match status" value="2"/>
</dbReference>
<evidence type="ECO:0000256" key="6">
    <source>
        <dbReference type="ARBA" id="ARBA00023284"/>
    </source>
</evidence>
<evidence type="ECO:0000259" key="7">
    <source>
        <dbReference type="PROSITE" id="PS51352"/>
    </source>
</evidence>
<dbReference type="InterPro" id="IPR036249">
    <property type="entry name" value="Thioredoxin-like_sf"/>
</dbReference>
<dbReference type="VEuPathDB" id="FungiDB:ASPZODRAFT_15311"/>
<dbReference type="GO" id="GO:0034976">
    <property type="term" value="P:response to endoplasmic reticulum stress"/>
    <property type="evidence" value="ECO:0007669"/>
    <property type="project" value="TreeGrafter"/>
</dbReference>
<protein>
    <recommendedName>
        <fullName evidence="3">protein disulfide-isomerase</fullName>
        <ecNumber evidence="3">5.3.4.1</ecNumber>
    </recommendedName>
</protein>
<dbReference type="CDD" id="cd02981">
    <property type="entry name" value="PDI_b_family"/>
    <property type="match status" value="1"/>
</dbReference>
<dbReference type="GO" id="GO:0005788">
    <property type="term" value="C:endoplasmic reticulum lumen"/>
    <property type="evidence" value="ECO:0007669"/>
    <property type="project" value="UniProtKB-SubCell"/>
</dbReference>
<proteinExistence type="predicted"/>
<dbReference type="RefSeq" id="XP_022582373.1">
    <property type="nucleotide sequence ID" value="XM_022725937.1"/>
</dbReference>